<evidence type="ECO:0000313" key="10">
    <source>
        <dbReference type="Proteomes" id="UP000018372"/>
    </source>
</evidence>
<proteinExistence type="predicted"/>
<sequence length="359" mass="41380">MTEFDKYIRQGEPDQKEKAAAWQVAIGLQDVDGLKPSEYLIQTAQQHIEGDISIDEVKHLIDTYYQSKSSRGEMEDERTEEADKVSVRITELLSEKTFSFTPDYLLYIHKRLFEGLYKHAGQIRNYNITKQEWVLDGDTVIYSDYEMIRPTLEYDFAQEKATDYPAMNAEQALQRICKFISGVWQIHAFGEGNTRTIAVFLMKYLKTFGFKVDNDIFKKHSWYFRNALARANYNNYAKGVSADAGFLDMFLRNMLFGENNPLSNREMHINFSQSAKKEESKSQNGTWDGTLNCTLDEMALLNFLKENPKATQSDIAAHIGKSERTVKRMTPSLIERGLLERINGKGDKGSWVVKTKDKD</sequence>
<comment type="caution">
    <text evidence="9">The sequence shown here is derived from an EMBL/GenBank/DDBJ whole genome shotgun (WGS) entry which is preliminary data.</text>
</comment>
<dbReference type="Pfam" id="PF13412">
    <property type="entry name" value="HTH_24"/>
    <property type="match status" value="1"/>
</dbReference>
<organism evidence="9 10">
    <name type="scientific">Phocaeicola plebeius CAG:211</name>
    <dbReference type="NCBI Taxonomy" id="1263052"/>
    <lineage>
        <taxon>Bacteria</taxon>
        <taxon>Pseudomonadati</taxon>
        <taxon>Bacteroidota</taxon>
        <taxon>Bacteroidia</taxon>
        <taxon>Bacteroidales</taxon>
        <taxon>Bacteroidaceae</taxon>
        <taxon>Phocaeicola</taxon>
    </lineage>
</organism>
<dbReference type="RefSeq" id="WP_022052755.1">
    <property type="nucleotide sequence ID" value="NZ_HF998059.1"/>
</dbReference>
<keyword evidence="4" id="KW-0067">ATP-binding</keyword>
<reference evidence="9" key="1">
    <citation type="submission" date="2012-11" db="EMBL/GenBank/DDBJ databases">
        <title>Dependencies among metagenomic species, viruses, plasmids and units of genetic variation.</title>
        <authorList>
            <person name="Nielsen H.B."/>
            <person name="Almeida M."/>
            <person name="Juncker A.S."/>
            <person name="Rasmussen S."/>
            <person name="Li J."/>
            <person name="Sunagawa S."/>
            <person name="Plichta D."/>
            <person name="Gautier L."/>
            <person name="Le Chatelier E."/>
            <person name="Peletier E."/>
            <person name="Bonde I."/>
            <person name="Nielsen T."/>
            <person name="Manichanh C."/>
            <person name="Arumugam M."/>
            <person name="Batto J."/>
            <person name="Santos M.B.Q.D."/>
            <person name="Blom N."/>
            <person name="Borruel N."/>
            <person name="Burgdorf K.S."/>
            <person name="Boumezbeur F."/>
            <person name="Casellas F."/>
            <person name="Dore J."/>
            <person name="Guarner F."/>
            <person name="Hansen T."/>
            <person name="Hildebrand F."/>
            <person name="Kaas R.S."/>
            <person name="Kennedy S."/>
            <person name="Kristiansen K."/>
            <person name="Kultima J.R."/>
            <person name="Leonard P."/>
            <person name="Levenez F."/>
            <person name="Lund O."/>
            <person name="Moumen B."/>
            <person name="Le Paslier D."/>
            <person name="Pons N."/>
            <person name="Pedersen O."/>
            <person name="Prifti E."/>
            <person name="Qin J."/>
            <person name="Raes J."/>
            <person name="Tap J."/>
            <person name="Tims S."/>
            <person name="Ussery D.W."/>
            <person name="Yamada T."/>
            <person name="MetaHit consortium"/>
            <person name="Renault P."/>
            <person name="Sicheritz-Ponten T."/>
            <person name="Bork P."/>
            <person name="Wang J."/>
            <person name="Brunak S."/>
            <person name="Ehrlich S.D."/>
        </authorList>
    </citation>
    <scope>NUCLEOTIDE SEQUENCE [LARGE SCALE GENOMIC DNA]</scope>
</reference>
<dbReference type="GO" id="GO:0005524">
    <property type="term" value="F:ATP binding"/>
    <property type="evidence" value="ECO:0007669"/>
    <property type="project" value="UniProtKB-KW"/>
</dbReference>
<dbReference type="EC" id="2.7.7.108" evidence="5"/>
<evidence type="ECO:0000256" key="3">
    <source>
        <dbReference type="ARBA" id="ARBA00022741"/>
    </source>
</evidence>
<evidence type="ECO:0000256" key="6">
    <source>
        <dbReference type="ARBA" id="ARBA00047939"/>
    </source>
</evidence>
<accession>R5VJX6</accession>
<evidence type="ECO:0000259" key="8">
    <source>
        <dbReference type="PROSITE" id="PS51459"/>
    </source>
</evidence>
<dbReference type="GO" id="GO:0051302">
    <property type="term" value="P:regulation of cell division"/>
    <property type="evidence" value="ECO:0007669"/>
    <property type="project" value="TreeGrafter"/>
</dbReference>
<dbReference type="AlphaFoldDB" id="R5VJX6"/>
<dbReference type="InterPro" id="IPR036390">
    <property type="entry name" value="WH_DNA-bd_sf"/>
</dbReference>
<dbReference type="Gene3D" id="1.10.10.10">
    <property type="entry name" value="Winged helix-like DNA-binding domain superfamily/Winged helix DNA-binding domain"/>
    <property type="match status" value="1"/>
</dbReference>
<dbReference type="EMBL" id="CBAT010000203">
    <property type="protein sequence ID" value="CCZ88104.1"/>
    <property type="molecule type" value="Genomic_DNA"/>
</dbReference>
<keyword evidence="1" id="KW-0808">Transferase</keyword>
<dbReference type="Pfam" id="PF02661">
    <property type="entry name" value="Fic"/>
    <property type="match status" value="1"/>
</dbReference>
<keyword evidence="3" id="KW-0547">Nucleotide-binding</keyword>
<keyword evidence="2" id="KW-0548">Nucleotidyltransferase</keyword>
<evidence type="ECO:0000256" key="5">
    <source>
        <dbReference type="ARBA" id="ARBA00034531"/>
    </source>
</evidence>
<name>R5VJX6_9BACT</name>
<dbReference type="SUPFAM" id="SSF46785">
    <property type="entry name" value="Winged helix' DNA-binding domain"/>
    <property type="match status" value="1"/>
</dbReference>
<dbReference type="InterPro" id="IPR003812">
    <property type="entry name" value="Fido"/>
</dbReference>
<evidence type="ECO:0000256" key="7">
    <source>
        <dbReference type="ARBA" id="ARBA00048696"/>
    </source>
</evidence>
<dbReference type="InterPro" id="IPR033788">
    <property type="entry name" value="VbhA-like"/>
</dbReference>
<dbReference type="Gene3D" id="1.10.3290.10">
    <property type="entry name" value="Fido-like domain"/>
    <property type="match status" value="1"/>
</dbReference>
<dbReference type="CDD" id="cd11586">
    <property type="entry name" value="VbhA_like"/>
    <property type="match status" value="1"/>
</dbReference>
<feature type="domain" description="Fido" evidence="8">
    <location>
        <begin position="100"/>
        <end position="249"/>
    </location>
</feature>
<evidence type="ECO:0000256" key="1">
    <source>
        <dbReference type="ARBA" id="ARBA00022679"/>
    </source>
</evidence>
<comment type="catalytic activity">
    <reaction evidence="7">
        <text>L-tyrosyl-[protein] + ATP = O-(5'-adenylyl)-L-tyrosyl-[protein] + diphosphate</text>
        <dbReference type="Rhea" id="RHEA:54288"/>
        <dbReference type="Rhea" id="RHEA-COMP:10136"/>
        <dbReference type="Rhea" id="RHEA-COMP:13846"/>
        <dbReference type="ChEBI" id="CHEBI:30616"/>
        <dbReference type="ChEBI" id="CHEBI:33019"/>
        <dbReference type="ChEBI" id="CHEBI:46858"/>
        <dbReference type="ChEBI" id="CHEBI:83624"/>
        <dbReference type="EC" id="2.7.7.108"/>
    </reaction>
</comment>
<dbReference type="InterPro" id="IPR036388">
    <property type="entry name" value="WH-like_DNA-bd_sf"/>
</dbReference>
<comment type="catalytic activity">
    <reaction evidence="6">
        <text>L-threonyl-[protein] + ATP = 3-O-(5'-adenylyl)-L-threonyl-[protein] + diphosphate</text>
        <dbReference type="Rhea" id="RHEA:54292"/>
        <dbReference type="Rhea" id="RHEA-COMP:11060"/>
        <dbReference type="Rhea" id="RHEA-COMP:13847"/>
        <dbReference type="ChEBI" id="CHEBI:30013"/>
        <dbReference type="ChEBI" id="CHEBI:30616"/>
        <dbReference type="ChEBI" id="CHEBI:33019"/>
        <dbReference type="ChEBI" id="CHEBI:138113"/>
        <dbReference type="EC" id="2.7.7.108"/>
    </reaction>
</comment>
<dbReference type="PANTHER" id="PTHR39560">
    <property type="entry name" value="PROTEIN ADENYLYLTRANSFERASE FIC-RELATED"/>
    <property type="match status" value="1"/>
</dbReference>
<dbReference type="InterPro" id="IPR036597">
    <property type="entry name" value="Fido-like_dom_sf"/>
</dbReference>
<dbReference type="PANTHER" id="PTHR39560:SF1">
    <property type="entry name" value="PROTEIN ADENYLYLTRANSFERASE FIC-RELATED"/>
    <property type="match status" value="1"/>
</dbReference>
<evidence type="ECO:0000256" key="4">
    <source>
        <dbReference type="ARBA" id="ARBA00022840"/>
    </source>
</evidence>
<dbReference type="PROSITE" id="PS51459">
    <property type="entry name" value="FIDO"/>
    <property type="match status" value="1"/>
</dbReference>
<dbReference type="GO" id="GO:0070733">
    <property type="term" value="F:AMPylase activity"/>
    <property type="evidence" value="ECO:0007669"/>
    <property type="project" value="UniProtKB-EC"/>
</dbReference>
<evidence type="ECO:0000313" key="9">
    <source>
        <dbReference type="EMBL" id="CCZ88104.1"/>
    </source>
</evidence>
<dbReference type="Proteomes" id="UP000018372">
    <property type="component" value="Unassembled WGS sequence"/>
</dbReference>
<protein>
    <recommendedName>
        <fullName evidence="5">protein adenylyltransferase</fullName>
        <ecNumber evidence="5">2.7.7.108</ecNumber>
    </recommendedName>
</protein>
<gene>
    <name evidence="9" type="ORF">BN536_00412</name>
</gene>
<evidence type="ECO:0000256" key="2">
    <source>
        <dbReference type="ARBA" id="ARBA00022695"/>
    </source>
</evidence>
<dbReference type="SUPFAM" id="SSF140931">
    <property type="entry name" value="Fic-like"/>
    <property type="match status" value="1"/>
</dbReference>